<dbReference type="InterPro" id="IPR036291">
    <property type="entry name" value="NAD(P)-bd_dom_sf"/>
</dbReference>
<proteinExistence type="inferred from homology"/>
<comment type="similarity">
    <text evidence="1 4">Belongs to the D-isomer specific 2-hydroxyacid dehydrogenase family.</text>
</comment>
<name>A0A0D5NEI8_9BACL</name>
<keyword evidence="2 4" id="KW-0560">Oxidoreductase</keyword>
<dbReference type="CDD" id="cd12173">
    <property type="entry name" value="PGDH_4"/>
    <property type="match status" value="1"/>
</dbReference>
<reference evidence="8" key="2">
    <citation type="submission" date="2015-03" db="EMBL/GenBank/DDBJ databases">
        <title>Genome sequence of Paenibacillus beijingensis strain DSM 24997T.</title>
        <authorList>
            <person name="Kwak Y."/>
            <person name="Shin J.-H."/>
        </authorList>
    </citation>
    <scope>NUCLEOTIDE SEQUENCE [LARGE SCALE GENOMIC DNA]</scope>
    <source>
        <strain evidence="8">DSM 24997</strain>
    </source>
</reference>
<protein>
    <submittedName>
        <fullName evidence="7">2-hydroxyacid dehydrogenase</fullName>
    </submittedName>
</protein>
<reference evidence="7 8" key="1">
    <citation type="journal article" date="2015" name="J. Biotechnol.">
        <title>Complete genome sequence of Paenibacillus beijingensis 7188(T) (=DSM 24997(T)), a novel rhizobacterium from jujube garden soil.</title>
        <authorList>
            <person name="Kwak Y."/>
            <person name="Shin J.H."/>
        </authorList>
    </citation>
    <scope>NUCLEOTIDE SEQUENCE [LARGE SCALE GENOMIC DNA]</scope>
    <source>
        <strain evidence="7 8">DSM 24997</strain>
    </source>
</reference>
<evidence type="ECO:0000313" key="7">
    <source>
        <dbReference type="EMBL" id="AJY73794.1"/>
    </source>
</evidence>
<dbReference type="GO" id="GO:0016616">
    <property type="term" value="F:oxidoreductase activity, acting on the CH-OH group of donors, NAD or NADP as acceptor"/>
    <property type="evidence" value="ECO:0007669"/>
    <property type="project" value="InterPro"/>
</dbReference>
<gene>
    <name evidence="7" type="ORF">VN24_03060</name>
</gene>
<evidence type="ECO:0000256" key="2">
    <source>
        <dbReference type="ARBA" id="ARBA00023002"/>
    </source>
</evidence>
<dbReference type="STRING" id="1126833.VN24_03060"/>
<evidence type="ECO:0000256" key="1">
    <source>
        <dbReference type="ARBA" id="ARBA00005854"/>
    </source>
</evidence>
<evidence type="ECO:0000313" key="8">
    <source>
        <dbReference type="Proteomes" id="UP000032633"/>
    </source>
</evidence>
<dbReference type="InterPro" id="IPR050857">
    <property type="entry name" value="D-2-hydroxyacid_DH"/>
</dbReference>
<keyword evidence="8" id="KW-1185">Reference proteome</keyword>
<dbReference type="InterPro" id="IPR006140">
    <property type="entry name" value="D-isomer_DH_NAD-bd"/>
</dbReference>
<dbReference type="Pfam" id="PF00389">
    <property type="entry name" value="2-Hacid_dh"/>
    <property type="match status" value="1"/>
</dbReference>
<accession>A0A0D5NEI8</accession>
<dbReference type="Proteomes" id="UP000032633">
    <property type="component" value="Chromosome"/>
</dbReference>
<feature type="domain" description="D-isomer specific 2-hydroxyacid dehydrogenase NAD-binding" evidence="6">
    <location>
        <begin position="108"/>
        <end position="289"/>
    </location>
</feature>
<dbReference type="GO" id="GO:0051287">
    <property type="term" value="F:NAD binding"/>
    <property type="evidence" value="ECO:0007669"/>
    <property type="project" value="InterPro"/>
</dbReference>
<evidence type="ECO:0000256" key="3">
    <source>
        <dbReference type="ARBA" id="ARBA00023027"/>
    </source>
</evidence>
<dbReference type="PATRIC" id="fig|1126833.4.peg.681"/>
<evidence type="ECO:0000259" key="6">
    <source>
        <dbReference type="Pfam" id="PF02826"/>
    </source>
</evidence>
<feature type="domain" description="D-isomer specific 2-hydroxyacid dehydrogenase catalytic" evidence="5">
    <location>
        <begin position="12"/>
        <end position="321"/>
    </location>
</feature>
<dbReference type="AlphaFoldDB" id="A0A0D5NEI8"/>
<dbReference type="SUPFAM" id="SSF51735">
    <property type="entry name" value="NAD(P)-binding Rossmann-fold domains"/>
    <property type="match status" value="1"/>
</dbReference>
<dbReference type="PANTHER" id="PTHR42789">
    <property type="entry name" value="D-ISOMER SPECIFIC 2-HYDROXYACID DEHYDROGENASE FAMILY PROTEIN (AFU_ORTHOLOGUE AFUA_6G10090)"/>
    <property type="match status" value="1"/>
</dbReference>
<dbReference type="HOGENOM" id="CLU_019796_1_3_9"/>
<dbReference type="Gene3D" id="3.40.50.720">
    <property type="entry name" value="NAD(P)-binding Rossmann-like Domain"/>
    <property type="match status" value="2"/>
</dbReference>
<sequence>MDKPKILQILSMYHEEAEQILQKEADVIRTDDYSLANLCHLVKDVEGIILRAPARIPKEVIDANPHLQVISGAGVGLDNIDVAYATKKGIPVLHAPSVNKVSTAEHAVMFIMALSKSIIPFHTEMKQGNYDSRNSIPTYELRGKKVGLIGFGNIAQEVAKRVIFGFEMKVSAWVREYDAVKHGISEQLGVEITTDIRRIFTGSDFVSIHIPLNEKTKHSIDRGLLSLMKPSAFLINTARGAVLHSDDLYYVLSNHKIAGAALDVFEVEPPPPDHPLLKLPNIIVTPHVGGTTMECNYITSTTVVHNVLNLLKGEHPEFVANPSTLKK</sequence>
<dbReference type="InterPro" id="IPR006139">
    <property type="entry name" value="D-isomer_2_OHA_DH_cat_dom"/>
</dbReference>
<dbReference type="RefSeq" id="WP_045669229.1">
    <property type="nucleotide sequence ID" value="NZ_CP011058.1"/>
</dbReference>
<evidence type="ECO:0000256" key="4">
    <source>
        <dbReference type="RuleBase" id="RU003719"/>
    </source>
</evidence>
<keyword evidence="3" id="KW-0520">NAD</keyword>
<organism evidence="7 8">
    <name type="scientific">Paenibacillus beijingensis</name>
    <dbReference type="NCBI Taxonomy" id="1126833"/>
    <lineage>
        <taxon>Bacteria</taxon>
        <taxon>Bacillati</taxon>
        <taxon>Bacillota</taxon>
        <taxon>Bacilli</taxon>
        <taxon>Bacillales</taxon>
        <taxon>Paenibacillaceae</taxon>
        <taxon>Paenibacillus</taxon>
    </lineage>
</organism>
<dbReference type="FunFam" id="3.40.50.720:FF:000203">
    <property type="entry name" value="D-3-phosphoglycerate dehydrogenase (SerA)"/>
    <property type="match status" value="1"/>
</dbReference>
<dbReference type="PANTHER" id="PTHR42789:SF1">
    <property type="entry name" value="D-ISOMER SPECIFIC 2-HYDROXYACID DEHYDROGENASE FAMILY PROTEIN (AFU_ORTHOLOGUE AFUA_6G10090)"/>
    <property type="match status" value="1"/>
</dbReference>
<dbReference type="KEGG" id="pbj:VN24_03060"/>
<dbReference type="OrthoDB" id="9805416at2"/>
<dbReference type="Pfam" id="PF02826">
    <property type="entry name" value="2-Hacid_dh_C"/>
    <property type="match status" value="1"/>
</dbReference>
<dbReference type="SUPFAM" id="SSF52283">
    <property type="entry name" value="Formate/glycerate dehydrogenase catalytic domain-like"/>
    <property type="match status" value="1"/>
</dbReference>
<evidence type="ECO:0000259" key="5">
    <source>
        <dbReference type="Pfam" id="PF00389"/>
    </source>
</evidence>
<dbReference type="EMBL" id="CP011058">
    <property type="protein sequence ID" value="AJY73794.1"/>
    <property type="molecule type" value="Genomic_DNA"/>
</dbReference>